<dbReference type="Proteomes" id="UP000001409">
    <property type="component" value="Chromosome"/>
</dbReference>
<feature type="transmembrane region" description="Helical" evidence="6">
    <location>
        <begin position="214"/>
        <end position="234"/>
    </location>
</feature>
<keyword evidence="2" id="KW-0813">Transport</keyword>
<evidence type="ECO:0000313" key="9">
    <source>
        <dbReference type="Proteomes" id="UP000001409"/>
    </source>
</evidence>
<proteinExistence type="predicted"/>
<feature type="transmembrane region" description="Helical" evidence="6">
    <location>
        <begin position="131"/>
        <end position="152"/>
    </location>
</feature>
<feature type="transmembrane region" description="Helical" evidence="6">
    <location>
        <begin position="339"/>
        <end position="357"/>
    </location>
</feature>
<feature type="transmembrane region" description="Helical" evidence="6">
    <location>
        <begin position="173"/>
        <end position="194"/>
    </location>
</feature>
<accession>Q8FMK7</accession>
<keyword evidence="4 6" id="KW-1133">Transmembrane helix</keyword>
<dbReference type="STRING" id="196164.gene:10742942"/>
<dbReference type="GO" id="GO:0022857">
    <property type="term" value="F:transmembrane transporter activity"/>
    <property type="evidence" value="ECO:0007669"/>
    <property type="project" value="InterPro"/>
</dbReference>
<dbReference type="Pfam" id="PF11700">
    <property type="entry name" value="ATG22"/>
    <property type="match status" value="1"/>
</dbReference>
<evidence type="ECO:0000256" key="5">
    <source>
        <dbReference type="ARBA" id="ARBA00023136"/>
    </source>
</evidence>
<evidence type="ECO:0000259" key="7">
    <source>
        <dbReference type="PROSITE" id="PS50850"/>
    </source>
</evidence>
<dbReference type="KEGG" id="cef:CE2496"/>
<keyword evidence="3 6" id="KW-0812">Transmembrane</keyword>
<dbReference type="PANTHER" id="PTHR23519:SF1">
    <property type="entry name" value="AUTOPHAGY-RELATED PROTEIN 22"/>
    <property type="match status" value="1"/>
</dbReference>
<name>Q8FMK7_COREF</name>
<dbReference type="PROSITE" id="PS50850">
    <property type="entry name" value="MFS"/>
    <property type="match status" value="1"/>
</dbReference>
<dbReference type="GO" id="GO:0005886">
    <property type="term" value="C:plasma membrane"/>
    <property type="evidence" value="ECO:0007669"/>
    <property type="project" value="UniProtKB-SubCell"/>
</dbReference>
<evidence type="ECO:0000256" key="6">
    <source>
        <dbReference type="SAM" id="Phobius"/>
    </source>
</evidence>
<dbReference type="HOGENOM" id="CLU_017518_3_1_11"/>
<feature type="transmembrane region" description="Helical" evidence="6">
    <location>
        <begin position="106"/>
        <end position="125"/>
    </location>
</feature>
<dbReference type="EMBL" id="BA000035">
    <property type="protein sequence ID" value="BAC19306.1"/>
    <property type="molecule type" value="Genomic_DNA"/>
</dbReference>
<feature type="domain" description="Major facilitator superfamily (MFS) profile" evidence="7">
    <location>
        <begin position="274"/>
        <end position="457"/>
    </location>
</feature>
<sequence length="457" mass="49488">MSTKNPMAHSVPETGVTRWLRVVDMTVAKRPPVISWAFWDWGSAAFNAVLVTFIFSVYLTDSVGSTLPSGNATPLYSMAVALAGVVVAVVAPVMGRRSDIWGTRRASLRIWTLVTIILMFSLFAVKNTDPAYYWIGVAIMAVANVTFEFAEVQYYAQLSQVSTPHTVGRVSGFGWSMGYFGGIFLLLICYFGFVAGEGDTRGFLNIPTEEGLNIRLVAVFAAVWFLVSALPALFRIPEITPQAVDGHQPRGIVAAYADLFRQIGKLWRSNRNAVFFLIASAVFRDGLAGVFTFGAILAVTVYELSAGDVLLFGVAANVVSALGALLGGFLDDRIGPKPIIIVSLLIMVVDVVILYFVDGPQNFWIFGLILCAFVGPAQSASRSFLTRLSPDRQEGQLFGLYATTGRAVSWMAPTLFGLFVAITGEDRAGIWGIGLLLLLGAGLLMAVKPPAREDNRR</sequence>
<evidence type="ECO:0000256" key="2">
    <source>
        <dbReference type="ARBA" id="ARBA00022448"/>
    </source>
</evidence>
<dbReference type="InterPro" id="IPR036259">
    <property type="entry name" value="MFS_trans_sf"/>
</dbReference>
<feature type="transmembrane region" description="Helical" evidence="6">
    <location>
        <begin position="363"/>
        <end position="385"/>
    </location>
</feature>
<feature type="transmembrane region" description="Helical" evidence="6">
    <location>
        <begin position="273"/>
        <end position="297"/>
    </location>
</feature>
<dbReference type="InterPro" id="IPR020846">
    <property type="entry name" value="MFS_dom"/>
</dbReference>
<evidence type="ECO:0000256" key="3">
    <source>
        <dbReference type="ARBA" id="ARBA00022692"/>
    </source>
</evidence>
<keyword evidence="9" id="KW-1185">Reference proteome</keyword>
<dbReference type="PANTHER" id="PTHR23519">
    <property type="entry name" value="AUTOPHAGY-RELATED PROTEIN 22"/>
    <property type="match status" value="1"/>
</dbReference>
<organism evidence="8 9">
    <name type="scientific">Corynebacterium efficiens (strain DSM 44549 / YS-314 / AJ 12310 / JCM 11189 / NBRC 100395)</name>
    <dbReference type="NCBI Taxonomy" id="196164"/>
    <lineage>
        <taxon>Bacteria</taxon>
        <taxon>Bacillati</taxon>
        <taxon>Actinomycetota</taxon>
        <taxon>Actinomycetes</taxon>
        <taxon>Mycobacteriales</taxon>
        <taxon>Corynebacteriaceae</taxon>
        <taxon>Corynebacterium</taxon>
    </lineage>
</organism>
<feature type="transmembrane region" description="Helical" evidence="6">
    <location>
        <begin position="397"/>
        <end position="422"/>
    </location>
</feature>
<evidence type="ECO:0000256" key="1">
    <source>
        <dbReference type="ARBA" id="ARBA00004651"/>
    </source>
</evidence>
<reference evidence="8 9" key="1">
    <citation type="journal article" date="2003" name="Genome Res.">
        <title>Comparative complete genome sequence analysis of the amino acid replacements responsible for the thermostability of Corynebacterium efficiens.</title>
        <authorList>
            <person name="Nishio Y."/>
            <person name="Nakamura Y."/>
            <person name="Kawarabayasi Y."/>
            <person name="Usuda Y."/>
            <person name="Kimura E."/>
            <person name="Sugimoto S."/>
            <person name="Matsui K."/>
            <person name="Yamagishi A."/>
            <person name="Kikuchi H."/>
            <person name="Ikeo K."/>
            <person name="Gojobori T."/>
        </authorList>
    </citation>
    <scope>NUCLEOTIDE SEQUENCE [LARGE SCALE GENOMIC DNA]</scope>
    <source>
        <strain evidence="9">DSM 44549 / YS-314 / AJ 12310 / JCM 11189 / NBRC 100395</strain>
    </source>
</reference>
<dbReference type="Gene3D" id="1.20.1250.20">
    <property type="entry name" value="MFS general substrate transporter like domains"/>
    <property type="match status" value="2"/>
</dbReference>
<comment type="subcellular location">
    <subcellularLocation>
        <location evidence="1">Cell membrane</location>
        <topology evidence="1">Multi-pass membrane protein</topology>
    </subcellularLocation>
</comment>
<feature type="transmembrane region" description="Helical" evidence="6">
    <location>
        <begin position="428"/>
        <end position="447"/>
    </location>
</feature>
<dbReference type="SUPFAM" id="SSF103473">
    <property type="entry name" value="MFS general substrate transporter"/>
    <property type="match status" value="1"/>
</dbReference>
<protein>
    <recommendedName>
        <fullName evidence="7">Major facilitator superfamily (MFS) profile domain-containing protein</fullName>
    </recommendedName>
</protein>
<dbReference type="InterPro" id="IPR050495">
    <property type="entry name" value="ATG22/LtaA_families"/>
</dbReference>
<dbReference type="eggNOG" id="COG2270">
    <property type="taxonomic scope" value="Bacteria"/>
</dbReference>
<dbReference type="InterPro" id="IPR024671">
    <property type="entry name" value="Atg22-like"/>
</dbReference>
<feature type="transmembrane region" description="Helical" evidence="6">
    <location>
        <begin position="309"/>
        <end position="330"/>
    </location>
</feature>
<feature type="transmembrane region" description="Helical" evidence="6">
    <location>
        <begin position="33"/>
        <end position="55"/>
    </location>
</feature>
<dbReference type="AlphaFoldDB" id="Q8FMK7"/>
<evidence type="ECO:0000313" key="8">
    <source>
        <dbReference type="EMBL" id="BAC19306.1"/>
    </source>
</evidence>
<feature type="transmembrane region" description="Helical" evidence="6">
    <location>
        <begin position="75"/>
        <end position="94"/>
    </location>
</feature>
<keyword evidence="5 6" id="KW-0472">Membrane</keyword>
<evidence type="ECO:0000256" key="4">
    <source>
        <dbReference type="ARBA" id="ARBA00022989"/>
    </source>
</evidence>